<keyword evidence="5" id="KW-0496">Mitochondrion</keyword>
<keyword evidence="6" id="KW-0687">Ribonucleoprotein</keyword>
<dbReference type="GO" id="GO:0003735">
    <property type="term" value="F:structural constituent of ribosome"/>
    <property type="evidence" value="ECO:0007669"/>
    <property type="project" value="InterPro"/>
</dbReference>
<dbReference type="PANTHER" id="PTHR21338:SF0">
    <property type="entry name" value="LARGE RIBOSOMAL SUBUNIT PROTEIN ML41"/>
    <property type="match status" value="1"/>
</dbReference>
<protein>
    <submittedName>
        <fullName evidence="8">Mitochondrial ribosomal protein L41</fullName>
    </submittedName>
</protein>
<dbReference type="GeneTree" id="ENSGT00390000013158"/>
<dbReference type="AlphaFoldDB" id="A0A8C4R3W1"/>
<dbReference type="GO" id="GO:0005762">
    <property type="term" value="C:mitochondrial large ribosomal subunit"/>
    <property type="evidence" value="ECO:0007669"/>
    <property type="project" value="InterPro"/>
</dbReference>
<evidence type="ECO:0000256" key="2">
    <source>
        <dbReference type="ARBA" id="ARBA00010152"/>
    </source>
</evidence>
<keyword evidence="9" id="KW-1185">Reference proteome</keyword>
<proteinExistence type="inferred from homology"/>
<sequence>MGLLGALEGVVSRSIRGADRVSKFTSKRGPRDHYASRGSRPTGRHTSSGKYVIVPEMVPEFVVPSLTGCTLRPYVSYKVCATRTKPGLLSLFESVVVPQIETAIKKGTFEPADLKKYGFEPVQEGKLFKLYPKNYTQ</sequence>
<evidence type="ECO:0000256" key="7">
    <source>
        <dbReference type="SAM" id="MobiDB-lite"/>
    </source>
</evidence>
<dbReference type="GO" id="GO:0006412">
    <property type="term" value="P:translation"/>
    <property type="evidence" value="ECO:0007669"/>
    <property type="project" value="TreeGrafter"/>
</dbReference>
<comment type="subcellular location">
    <subcellularLocation>
        <location evidence="1">Mitochondrion</location>
    </subcellularLocation>
</comment>
<dbReference type="Pfam" id="PF09809">
    <property type="entry name" value="MRP-L27"/>
    <property type="match status" value="1"/>
</dbReference>
<reference evidence="8" key="1">
    <citation type="submission" date="2025-08" db="UniProtKB">
        <authorList>
            <consortium name="Ensembl"/>
        </authorList>
    </citation>
    <scope>IDENTIFICATION</scope>
</reference>
<keyword evidence="3" id="KW-0809">Transit peptide</keyword>
<accession>A0A8C4R3W1</accession>
<reference evidence="8" key="2">
    <citation type="submission" date="2025-09" db="UniProtKB">
        <authorList>
            <consortium name="Ensembl"/>
        </authorList>
    </citation>
    <scope>IDENTIFICATION</scope>
</reference>
<dbReference type="InterPro" id="IPR019189">
    <property type="entry name" value="Ribosomal_mL41"/>
</dbReference>
<organism evidence="8 9">
    <name type="scientific">Eptatretus burgeri</name>
    <name type="common">Inshore hagfish</name>
    <dbReference type="NCBI Taxonomy" id="7764"/>
    <lineage>
        <taxon>Eukaryota</taxon>
        <taxon>Metazoa</taxon>
        <taxon>Chordata</taxon>
        <taxon>Craniata</taxon>
        <taxon>Vertebrata</taxon>
        <taxon>Cyclostomata</taxon>
        <taxon>Myxini</taxon>
        <taxon>Myxiniformes</taxon>
        <taxon>Myxinidae</taxon>
        <taxon>Eptatretinae</taxon>
        <taxon>Eptatretus</taxon>
    </lineage>
</organism>
<name>A0A8C4R3W1_EPTBU</name>
<dbReference type="Proteomes" id="UP000694388">
    <property type="component" value="Unplaced"/>
</dbReference>
<evidence type="ECO:0000256" key="1">
    <source>
        <dbReference type="ARBA" id="ARBA00004173"/>
    </source>
</evidence>
<evidence type="ECO:0000313" key="9">
    <source>
        <dbReference type="Proteomes" id="UP000694388"/>
    </source>
</evidence>
<evidence type="ECO:0000256" key="3">
    <source>
        <dbReference type="ARBA" id="ARBA00022946"/>
    </source>
</evidence>
<comment type="similarity">
    <text evidence="2">Belongs to the mitochondrion-specific ribosomal protein mL41 family.</text>
</comment>
<evidence type="ECO:0000256" key="4">
    <source>
        <dbReference type="ARBA" id="ARBA00022980"/>
    </source>
</evidence>
<evidence type="ECO:0000256" key="5">
    <source>
        <dbReference type="ARBA" id="ARBA00023128"/>
    </source>
</evidence>
<feature type="region of interest" description="Disordered" evidence="7">
    <location>
        <begin position="21"/>
        <end position="48"/>
    </location>
</feature>
<evidence type="ECO:0000313" key="8">
    <source>
        <dbReference type="Ensembl" id="ENSEBUP00000024795.1"/>
    </source>
</evidence>
<dbReference type="Ensembl" id="ENSEBUT00000025371.1">
    <property type="protein sequence ID" value="ENSEBUP00000024795.1"/>
    <property type="gene ID" value="ENSEBUG00000015313.1"/>
</dbReference>
<evidence type="ECO:0000256" key="6">
    <source>
        <dbReference type="ARBA" id="ARBA00023274"/>
    </source>
</evidence>
<keyword evidence="4" id="KW-0689">Ribosomal protein</keyword>
<dbReference type="OMA" id="DRMSAWT"/>
<dbReference type="PANTHER" id="PTHR21338">
    <property type="entry name" value="MITOCHONDRIAL RIBOSOMAL PROTEIN L41"/>
    <property type="match status" value="1"/>
</dbReference>